<accession>A0ABZ1UEQ0</accession>
<organism evidence="10 11">
    <name type="scientific">Kitasatospora purpeofusca</name>
    <dbReference type="NCBI Taxonomy" id="67352"/>
    <lineage>
        <taxon>Bacteria</taxon>
        <taxon>Bacillati</taxon>
        <taxon>Actinomycetota</taxon>
        <taxon>Actinomycetes</taxon>
        <taxon>Kitasatosporales</taxon>
        <taxon>Streptomycetaceae</taxon>
        <taxon>Kitasatospora</taxon>
    </lineage>
</organism>
<evidence type="ECO:0000256" key="7">
    <source>
        <dbReference type="ARBA" id="ARBA00023027"/>
    </source>
</evidence>
<dbReference type="PANTHER" id="PTHR43821">
    <property type="entry name" value="NAD(P)H NITROREDUCTASE YDJA-RELATED"/>
    <property type="match status" value="1"/>
</dbReference>
<evidence type="ECO:0000256" key="4">
    <source>
        <dbReference type="ARBA" id="ARBA00022643"/>
    </source>
</evidence>
<keyword evidence="6 8" id="KW-0560">Oxidoreductase</keyword>
<comment type="cofactor">
    <cofactor evidence="1 8">
        <name>FMN</name>
        <dbReference type="ChEBI" id="CHEBI:58210"/>
    </cofactor>
</comment>
<proteinExistence type="inferred from homology"/>
<keyword evidence="4 8" id="KW-0288">FMN</keyword>
<dbReference type="InterPro" id="IPR052530">
    <property type="entry name" value="NAD(P)H_nitroreductase"/>
</dbReference>
<name>A0ABZ1UEQ0_9ACTN</name>
<dbReference type="InterPro" id="IPR029479">
    <property type="entry name" value="Nitroreductase"/>
</dbReference>
<sequence>MTAVLTRRSEQLLTAPAPGDDEFRYLLKGAALAPDHGRLRPWRWVLARDAALASVADALAAEAPEDQREQVRRKALRAPLRAFLVFTPRLGHKVPEWEQLAAGSSVTHALMLLLHARGYGSIWRTGRLCSSMAVGELLGVAEGERLLGAVDIGTPARTAPPTRRPLPEISAHLSVLTPR</sequence>
<evidence type="ECO:0000259" key="9">
    <source>
        <dbReference type="Pfam" id="PF00881"/>
    </source>
</evidence>
<dbReference type="Gene3D" id="3.40.109.10">
    <property type="entry name" value="NADH Oxidase"/>
    <property type="match status" value="1"/>
</dbReference>
<evidence type="ECO:0000313" key="11">
    <source>
        <dbReference type="Proteomes" id="UP001432222"/>
    </source>
</evidence>
<evidence type="ECO:0000256" key="8">
    <source>
        <dbReference type="PIRNR" id="PIRNR000232"/>
    </source>
</evidence>
<reference evidence="10" key="1">
    <citation type="submission" date="2022-10" db="EMBL/GenBank/DDBJ databases">
        <title>The complete genomes of actinobacterial strains from the NBC collection.</title>
        <authorList>
            <person name="Joergensen T.S."/>
            <person name="Alvarez Arevalo M."/>
            <person name="Sterndorff E.B."/>
            <person name="Faurdal D."/>
            <person name="Vuksanovic O."/>
            <person name="Mourched A.-S."/>
            <person name="Charusanti P."/>
            <person name="Shaw S."/>
            <person name="Blin K."/>
            <person name="Weber T."/>
        </authorList>
    </citation>
    <scope>NUCLEOTIDE SEQUENCE</scope>
    <source>
        <strain evidence="10">NBC_00222</strain>
    </source>
</reference>
<evidence type="ECO:0000256" key="3">
    <source>
        <dbReference type="ARBA" id="ARBA00022630"/>
    </source>
</evidence>
<dbReference type="EC" id="1.-.-.-" evidence="8"/>
<keyword evidence="3 8" id="KW-0285">Flavoprotein</keyword>
<dbReference type="EMBL" id="CP108110">
    <property type="protein sequence ID" value="WUQ88965.1"/>
    <property type="molecule type" value="Genomic_DNA"/>
</dbReference>
<evidence type="ECO:0000256" key="2">
    <source>
        <dbReference type="ARBA" id="ARBA00007118"/>
    </source>
</evidence>
<dbReference type="Pfam" id="PF00881">
    <property type="entry name" value="Nitroreductase"/>
    <property type="match status" value="1"/>
</dbReference>
<protein>
    <recommendedName>
        <fullName evidence="8">Putative NAD(P)H nitroreductase</fullName>
        <ecNumber evidence="8">1.-.-.-</ecNumber>
    </recommendedName>
</protein>
<dbReference type="RefSeq" id="WP_328959403.1">
    <property type="nucleotide sequence ID" value="NZ_CP108110.1"/>
</dbReference>
<dbReference type="PANTHER" id="PTHR43821:SF1">
    <property type="entry name" value="NAD(P)H NITROREDUCTASE YDJA-RELATED"/>
    <property type="match status" value="1"/>
</dbReference>
<keyword evidence="5 8" id="KW-0521">NADP</keyword>
<evidence type="ECO:0000256" key="5">
    <source>
        <dbReference type="ARBA" id="ARBA00022857"/>
    </source>
</evidence>
<evidence type="ECO:0000256" key="1">
    <source>
        <dbReference type="ARBA" id="ARBA00001917"/>
    </source>
</evidence>
<feature type="domain" description="Nitroreductase" evidence="9">
    <location>
        <begin position="6"/>
        <end position="153"/>
    </location>
</feature>
<dbReference type="SUPFAM" id="SSF55469">
    <property type="entry name" value="FMN-dependent nitroreductase-like"/>
    <property type="match status" value="1"/>
</dbReference>
<keyword evidence="7 8" id="KW-0520">NAD</keyword>
<evidence type="ECO:0000313" key="10">
    <source>
        <dbReference type="EMBL" id="WUQ88965.1"/>
    </source>
</evidence>
<dbReference type="InterPro" id="IPR000415">
    <property type="entry name" value="Nitroreductase-like"/>
</dbReference>
<evidence type="ECO:0000256" key="6">
    <source>
        <dbReference type="ARBA" id="ARBA00023002"/>
    </source>
</evidence>
<keyword evidence="11" id="KW-1185">Reference proteome</keyword>
<dbReference type="Proteomes" id="UP001432222">
    <property type="component" value="Chromosome"/>
</dbReference>
<gene>
    <name evidence="10" type="ORF">OHA16_27290</name>
</gene>
<comment type="similarity">
    <text evidence="2 8">Belongs to the nitroreductase family.</text>
</comment>
<dbReference type="InterPro" id="IPR026021">
    <property type="entry name" value="YdjA-like"/>
</dbReference>
<dbReference type="PIRSF" id="PIRSF000232">
    <property type="entry name" value="YdjA"/>
    <property type="match status" value="1"/>
</dbReference>